<dbReference type="Gene3D" id="1.10.238.10">
    <property type="entry name" value="EF-hand"/>
    <property type="match status" value="3"/>
</dbReference>
<dbReference type="InterPro" id="IPR011992">
    <property type="entry name" value="EF-hand-dom_pair"/>
</dbReference>
<organism evidence="4 5">
    <name type="scientific">Cyclotella atomus</name>
    <dbReference type="NCBI Taxonomy" id="382360"/>
    <lineage>
        <taxon>Eukaryota</taxon>
        <taxon>Sar</taxon>
        <taxon>Stramenopiles</taxon>
        <taxon>Ochrophyta</taxon>
        <taxon>Bacillariophyta</taxon>
        <taxon>Coscinodiscophyceae</taxon>
        <taxon>Thalassiosirophycidae</taxon>
        <taxon>Stephanodiscales</taxon>
        <taxon>Stephanodiscaceae</taxon>
        <taxon>Cyclotella</taxon>
    </lineage>
</organism>
<dbReference type="Pfam" id="PF13202">
    <property type="entry name" value="EF-hand_5"/>
    <property type="match status" value="1"/>
</dbReference>
<evidence type="ECO:0000313" key="4">
    <source>
        <dbReference type="EMBL" id="KAL3787929.1"/>
    </source>
</evidence>
<dbReference type="Proteomes" id="UP001530400">
    <property type="component" value="Unassembled WGS sequence"/>
</dbReference>
<accession>A0ABD3PIU6</accession>
<dbReference type="PROSITE" id="PS50222">
    <property type="entry name" value="EF_HAND_2"/>
    <property type="match status" value="2"/>
</dbReference>
<keyword evidence="1" id="KW-0106">Calcium</keyword>
<sequence length="286" mass="31332">MATRRNLPLLLLAASANISYAQPPPGKQTAPLGDVLHQVLDSNKDSFVTNAEVKAQISMLELLFDQSADYDDEGRENKKYLNNKEMLQSVKAVAPTLFELLDSNGDAKLTKKELEYMTKFEKSLKKNGGFRDFLRDVFFVLDTNSDDLLSADELYAASQSEKAITELTVLFHKLFPLRATAADLEKFVKKTIDSLGGAESIDKESVEKGMKWIDDDGDGFISRKEVGHAYNVYGRQFMEISSTVKTMGPLMAMFGGGGGDLGAMFGNPPNKGGGARKAGSGFKMDL</sequence>
<feature type="chain" id="PRO_5044842010" description="EF-hand domain-containing protein" evidence="2">
    <location>
        <begin position="22"/>
        <end position="286"/>
    </location>
</feature>
<comment type="caution">
    <text evidence="4">The sequence shown here is derived from an EMBL/GenBank/DDBJ whole genome shotgun (WGS) entry which is preliminary data.</text>
</comment>
<dbReference type="InterPro" id="IPR018247">
    <property type="entry name" value="EF_Hand_1_Ca_BS"/>
</dbReference>
<gene>
    <name evidence="4" type="ORF">ACHAWO_001078</name>
</gene>
<keyword evidence="5" id="KW-1185">Reference proteome</keyword>
<evidence type="ECO:0000256" key="1">
    <source>
        <dbReference type="ARBA" id="ARBA00022837"/>
    </source>
</evidence>
<proteinExistence type="predicted"/>
<evidence type="ECO:0000259" key="3">
    <source>
        <dbReference type="PROSITE" id="PS50222"/>
    </source>
</evidence>
<dbReference type="PROSITE" id="PS00018">
    <property type="entry name" value="EF_HAND_1"/>
    <property type="match status" value="2"/>
</dbReference>
<feature type="signal peptide" evidence="2">
    <location>
        <begin position="1"/>
        <end position="21"/>
    </location>
</feature>
<feature type="domain" description="EF-hand" evidence="3">
    <location>
        <begin position="201"/>
        <end position="236"/>
    </location>
</feature>
<evidence type="ECO:0000256" key="2">
    <source>
        <dbReference type="SAM" id="SignalP"/>
    </source>
</evidence>
<protein>
    <recommendedName>
        <fullName evidence="3">EF-hand domain-containing protein</fullName>
    </recommendedName>
</protein>
<feature type="domain" description="EF-hand" evidence="3">
    <location>
        <begin position="89"/>
        <end position="124"/>
    </location>
</feature>
<reference evidence="4 5" key="1">
    <citation type="submission" date="2024-10" db="EMBL/GenBank/DDBJ databases">
        <title>Updated reference genomes for cyclostephanoid diatoms.</title>
        <authorList>
            <person name="Roberts W.R."/>
            <person name="Alverson A.J."/>
        </authorList>
    </citation>
    <scope>NUCLEOTIDE SEQUENCE [LARGE SCALE GENOMIC DNA]</scope>
    <source>
        <strain evidence="4 5">AJA010-31</strain>
    </source>
</reference>
<keyword evidence="2" id="KW-0732">Signal</keyword>
<evidence type="ECO:0000313" key="5">
    <source>
        <dbReference type="Proteomes" id="UP001530400"/>
    </source>
</evidence>
<dbReference type="EMBL" id="JALLPJ020000591">
    <property type="protein sequence ID" value="KAL3787929.1"/>
    <property type="molecule type" value="Genomic_DNA"/>
</dbReference>
<name>A0ABD3PIU6_9STRA</name>
<dbReference type="InterPro" id="IPR002048">
    <property type="entry name" value="EF_hand_dom"/>
</dbReference>
<dbReference type="AlphaFoldDB" id="A0ABD3PIU6"/>
<dbReference type="SUPFAM" id="SSF47473">
    <property type="entry name" value="EF-hand"/>
    <property type="match status" value="1"/>
</dbReference>